<name>A0A8C9GLQ5_9PRIM</name>
<reference evidence="1" key="2">
    <citation type="submission" date="2025-09" db="UniProtKB">
        <authorList>
            <consortium name="Ensembl"/>
        </authorList>
    </citation>
    <scope>IDENTIFICATION</scope>
</reference>
<dbReference type="Ensembl" id="ENSPTET00000010488.1">
    <property type="protein sequence ID" value="ENSPTEP00000006844.1"/>
    <property type="gene ID" value="ENSPTEG00000007825.1"/>
</dbReference>
<protein>
    <submittedName>
        <fullName evidence="1">Uncharacterized protein</fullName>
    </submittedName>
</protein>
<evidence type="ECO:0000313" key="1">
    <source>
        <dbReference type="Ensembl" id="ENSPTEP00000006844.1"/>
    </source>
</evidence>
<dbReference type="Proteomes" id="UP000694416">
    <property type="component" value="Unplaced"/>
</dbReference>
<keyword evidence="2" id="KW-1185">Reference proteome</keyword>
<dbReference type="AlphaFoldDB" id="A0A8C9GLQ5"/>
<organism evidence="1 2">
    <name type="scientific">Piliocolobus tephrosceles</name>
    <name type="common">Ugandan red Colobus</name>
    <dbReference type="NCBI Taxonomy" id="591936"/>
    <lineage>
        <taxon>Eukaryota</taxon>
        <taxon>Metazoa</taxon>
        <taxon>Chordata</taxon>
        <taxon>Craniata</taxon>
        <taxon>Vertebrata</taxon>
        <taxon>Euteleostomi</taxon>
        <taxon>Mammalia</taxon>
        <taxon>Eutheria</taxon>
        <taxon>Euarchontoglires</taxon>
        <taxon>Primates</taxon>
        <taxon>Haplorrhini</taxon>
        <taxon>Catarrhini</taxon>
        <taxon>Cercopithecidae</taxon>
        <taxon>Colobinae</taxon>
        <taxon>Piliocolobus</taxon>
    </lineage>
</organism>
<reference evidence="1" key="1">
    <citation type="submission" date="2025-08" db="UniProtKB">
        <authorList>
            <consortium name="Ensembl"/>
        </authorList>
    </citation>
    <scope>IDENTIFICATION</scope>
</reference>
<accession>A0A8C9GLQ5</accession>
<sequence length="56" mass="6587">MGFIGTLRERIMYNLHAGYQWRLEKIFESCSLSRRTNKNSLLTYVPSISSKYLLSI</sequence>
<evidence type="ECO:0000313" key="2">
    <source>
        <dbReference type="Proteomes" id="UP000694416"/>
    </source>
</evidence>
<proteinExistence type="predicted"/>